<dbReference type="PANTHER" id="PTHR33067">
    <property type="entry name" value="RNA-DIRECTED DNA POLYMERASE-RELATED"/>
    <property type="match status" value="1"/>
</dbReference>
<dbReference type="Proteomes" id="UP000265520">
    <property type="component" value="Unassembled WGS sequence"/>
</dbReference>
<feature type="non-terminal residue" evidence="2">
    <location>
        <position position="1"/>
    </location>
</feature>
<sequence length="104" mass="11772">RLVIGEPESARAMLLTQANHCERCIWGIIGNVSVRVNDLLVPVDFVVVDIHGEEKIPLILGKPFLAARSALVEDEQKELEKEKSQHEEEDKGEDQEKQLVEIEM</sequence>
<comment type="caution">
    <text evidence="2">The sequence shown here is derived from an EMBL/GenBank/DDBJ whole genome shotgun (WGS) entry which is preliminary data.</text>
</comment>
<feature type="compositionally biased region" description="Basic and acidic residues" evidence="1">
    <location>
        <begin position="78"/>
        <end position="104"/>
    </location>
</feature>
<evidence type="ECO:0000256" key="1">
    <source>
        <dbReference type="SAM" id="MobiDB-lite"/>
    </source>
</evidence>
<protein>
    <submittedName>
        <fullName evidence="2">Uncharacterized protein</fullName>
    </submittedName>
</protein>
<feature type="region of interest" description="Disordered" evidence="1">
    <location>
        <begin position="76"/>
        <end position="104"/>
    </location>
</feature>
<dbReference type="PANTHER" id="PTHR33067:SF9">
    <property type="entry name" value="RNA-DIRECTED DNA POLYMERASE"/>
    <property type="match status" value="1"/>
</dbReference>
<organism evidence="2 3">
    <name type="scientific">Trifolium medium</name>
    <dbReference type="NCBI Taxonomy" id="97028"/>
    <lineage>
        <taxon>Eukaryota</taxon>
        <taxon>Viridiplantae</taxon>
        <taxon>Streptophyta</taxon>
        <taxon>Embryophyta</taxon>
        <taxon>Tracheophyta</taxon>
        <taxon>Spermatophyta</taxon>
        <taxon>Magnoliopsida</taxon>
        <taxon>eudicotyledons</taxon>
        <taxon>Gunneridae</taxon>
        <taxon>Pentapetalae</taxon>
        <taxon>rosids</taxon>
        <taxon>fabids</taxon>
        <taxon>Fabales</taxon>
        <taxon>Fabaceae</taxon>
        <taxon>Papilionoideae</taxon>
        <taxon>50 kb inversion clade</taxon>
        <taxon>NPAAA clade</taxon>
        <taxon>Hologalegina</taxon>
        <taxon>IRL clade</taxon>
        <taxon>Trifolieae</taxon>
        <taxon>Trifolium</taxon>
    </lineage>
</organism>
<keyword evidence="3" id="KW-1185">Reference proteome</keyword>
<proteinExistence type="predicted"/>
<dbReference type="InterPro" id="IPR021109">
    <property type="entry name" value="Peptidase_aspartic_dom_sf"/>
</dbReference>
<name>A0A392RLH4_9FABA</name>
<reference evidence="2 3" key="1">
    <citation type="journal article" date="2018" name="Front. Plant Sci.">
        <title>Red Clover (Trifolium pratense) and Zigzag Clover (T. medium) - A Picture of Genomic Similarities and Differences.</title>
        <authorList>
            <person name="Dluhosova J."/>
            <person name="Istvanek J."/>
            <person name="Nedelnik J."/>
            <person name="Repkova J."/>
        </authorList>
    </citation>
    <scope>NUCLEOTIDE SEQUENCE [LARGE SCALE GENOMIC DNA]</scope>
    <source>
        <strain evidence="3">cv. 10/8</strain>
        <tissue evidence="2">Leaf</tissue>
    </source>
</reference>
<evidence type="ECO:0000313" key="3">
    <source>
        <dbReference type="Proteomes" id="UP000265520"/>
    </source>
</evidence>
<dbReference type="EMBL" id="LXQA010233370">
    <property type="protein sequence ID" value="MCI36396.1"/>
    <property type="molecule type" value="Genomic_DNA"/>
</dbReference>
<dbReference type="Gene3D" id="2.40.70.10">
    <property type="entry name" value="Acid Proteases"/>
    <property type="match status" value="1"/>
</dbReference>
<dbReference type="AlphaFoldDB" id="A0A392RLH4"/>
<evidence type="ECO:0000313" key="2">
    <source>
        <dbReference type="EMBL" id="MCI36396.1"/>
    </source>
</evidence>
<accession>A0A392RLH4</accession>
<feature type="non-terminal residue" evidence="2">
    <location>
        <position position="104"/>
    </location>
</feature>